<evidence type="ECO:0000256" key="5">
    <source>
        <dbReference type="SAM" id="Phobius"/>
    </source>
</evidence>
<feature type="transmembrane region" description="Helical" evidence="5">
    <location>
        <begin position="269"/>
        <end position="294"/>
    </location>
</feature>
<keyword evidence="8" id="KW-1185">Reference proteome</keyword>
<keyword evidence="2 5" id="KW-0812">Transmembrane</keyword>
<comment type="subcellular location">
    <subcellularLocation>
        <location evidence="1">Membrane</location>
        <topology evidence="1">Multi-pass membrane protein</topology>
    </subcellularLocation>
</comment>
<keyword evidence="3 5" id="KW-1133">Transmembrane helix</keyword>
<feature type="transmembrane region" description="Helical" evidence="5">
    <location>
        <begin position="90"/>
        <end position="113"/>
    </location>
</feature>
<feature type="domain" description="Amino acid transporter transmembrane" evidence="6">
    <location>
        <begin position="58"/>
        <end position="393"/>
    </location>
</feature>
<dbReference type="EMBL" id="CAJNDS010000098">
    <property type="protein sequence ID" value="CAE6955123.1"/>
    <property type="molecule type" value="Genomic_DNA"/>
</dbReference>
<feature type="transmembrane region" description="Helical" evidence="5">
    <location>
        <begin position="170"/>
        <end position="189"/>
    </location>
</feature>
<gene>
    <name evidence="7" type="primary">AVT6B</name>
    <name evidence="7" type="ORF">SNAT2548_LOCUS1712</name>
</gene>
<feature type="transmembrane region" description="Helical" evidence="5">
    <location>
        <begin position="315"/>
        <end position="335"/>
    </location>
</feature>
<dbReference type="OrthoDB" id="425889at2759"/>
<dbReference type="GO" id="GO:0016020">
    <property type="term" value="C:membrane"/>
    <property type="evidence" value="ECO:0007669"/>
    <property type="project" value="UniProtKB-SubCell"/>
</dbReference>
<evidence type="ECO:0000256" key="3">
    <source>
        <dbReference type="ARBA" id="ARBA00022989"/>
    </source>
</evidence>
<dbReference type="InterPro" id="IPR013057">
    <property type="entry name" value="AA_transpt_TM"/>
</dbReference>
<dbReference type="PANTHER" id="PTHR22950:SF702">
    <property type="entry name" value="AMINO ACID TRANSPORTER PROTEIN"/>
    <property type="match status" value="1"/>
</dbReference>
<protein>
    <submittedName>
        <fullName evidence="7">AVT6B protein</fullName>
    </submittedName>
</protein>
<reference evidence="7" key="1">
    <citation type="submission" date="2021-02" db="EMBL/GenBank/DDBJ databases">
        <authorList>
            <person name="Dougan E. K."/>
            <person name="Rhodes N."/>
            <person name="Thang M."/>
            <person name="Chan C."/>
        </authorList>
    </citation>
    <scope>NUCLEOTIDE SEQUENCE</scope>
</reference>
<feature type="transmembrane region" description="Helical" evidence="5">
    <location>
        <begin position="125"/>
        <end position="158"/>
    </location>
</feature>
<comment type="caution">
    <text evidence="7">The sequence shown here is derived from an EMBL/GenBank/DDBJ whole genome shotgun (WGS) entry which is preliminary data.</text>
</comment>
<feature type="transmembrane region" description="Helical" evidence="5">
    <location>
        <begin position="196"/>
        <end position="215"/>
    </location>
</feature>
<sequence>MCIAQEVEDRMKEVKDSSEISEMESDISPCAVSDDFSADSEKQSGGRPLSMFSHGAVLPTAVCLTKSAFGAGLLTMAGHTAEVGIVFQTFALIGGAVLTLASICFIATACIATDRYSYEDMCDELLHPVMALFTGFVNTLACVGSAIGYLIICGQLFGVVTGASDSHCKLFILLTGVLVCAPLAIARHVSCLRHLAAGSIAALLILVACVMWYYAEHGSDGDDMLFSSTATAVTYMSSMNNVVFAYNNQFNVPQLTGELKPPTTMRMHMAAVICLVVCFGVYISTSVFGVLAFGIGDQQKQSLVNSLKPVGRNPFVLVTMVGLIFSLLTCFQFHVYPVRQFAAYLVRRVRKRDADTEEEDKVIWGKTVTRWFDIFFALFSVAVITYVAFIVPPIWLLTIRRRSPSFRWCKVETQLCLLVLSLGICLFAFGIYTAVSSV</sequence>
<evidence type="ECO:0000313" key="7">
    <source>
        <dbReference type="EMBL" id="CAE6955123.1"/>
    </source>
</evidence>
<dbReference type="AlphaFoldDB" id="A0A812HLN1"/>
<proteinExistence type="predicted"/>
<dbReference type="Pfam" id="PF01490">
    <property type="entry name" value="Aa_trans"/>
    <property type="match status" value="1"/>
</dbReference>
<evidence type="ECO:0000256" key="1">
    <source>
        <dbReference type="ARBA" id="ARBA00004141"/>
    </source>
</evidence>
<feature type="transmembrane region" description="Helical" evidence="5">
    <location>
        <begin position="56"/>
        <end position="78"/>
    </location>
</feature>
<organism evidence="7 8">
    <name type="scientific">Symbiodinium natans</name>
    <dbReference type="NCBI Taxonomy" id="878477"/>
    <lineage>
        <taxon>Eukaryota</taxon>
        <taxon>Sar</taxon>
        <taxon>Alveolata</taxon>
        <taxon>Dinophyceae</taxon>
        <taxon>Suessiales</taxon>
        <taxon>Symbiodiniaceae</taxon>
        <taxon>Symbiodinium</taxon>
    </lineage>
</organism>
<feature type="transmembrane region" description="Helical" evidence="5">
    <location>
        <begin position="415"/>
        <end position="435"/>
    </location>
</feature>
<accession>A0A812HLN1</accession>
<evidence type="ECO:0000259" key="6">
    <source>
        <dbReference type="Pfam" id="PF01490"/>
    </source>
</evidence>
<name>A0A812HLN1_9DINO</name>
<dbReference type="GO" id="GO:0015179">
    <property type="term" value="F:L-amino acid transmembrane transporter activity"/>
    <property type="evidence" value="ECO:0007669"/>
    <property type="project" value="TreeGrafter"/>
</dbReference>
<evidence type="ECO:0000256" key="2">
    <source>
        <dbReference type="ARBA" id="ARBA00022692"/>
    </source>
</evidence>
<dbReference type="PANTHER" id="PTHR22950">
    <property type="entry name" value="AMINO ACID TRANSPORTER"/>
    <property type="match status" value="1"/>
</dbReference>
<evidence type="ECO:0000313" key="8">
    <source>
        <dbReference type="Proteomes" id="UP000604046"/>
    </source>
</evidence>
<dbReference type="Proteomes" id="UP000604046">
    <property type="component" value="Unassembled WGS sequence"/>
</dbReference>
<keyword evidence="4 5" id="KW-0472">Membrane</keyword>
<feature type="transmembrane region" description="Helical" evidence="5">
    <location>
        <begin position="374"/>
        <end position="395"/>
    </location>
</feature>
<evidence type="ECO:0000256" key="4">
    <source>
        <dbReference type="ARBA" id="ARBA00023136"/>
    </source>
</evidence>